<evidence type="ECO:0000256" key="3">
    <source>
        <dbReference type="SAM" id="Phobius"/>
    </source>
</evidence>
<proteinExistence type="predicted"/>
<evidence type="ECO:0000256" key="1">
    <source>
        <dbReference type="ARBA" id="ARBA00022614"/>
    </source>
</evidence>
<keyword evidence="3" id="KW-0812">Transmembrane</keyword>
<dbReference type="EMBL" id="AHOP02000051">
    <property type="protein sequence ID" value="EMO39660.1"/>
    <property type="molecule type" value="Genomic_DNA"/>
</dbReference>
<dbReference type="SUPFAM" id="SSF52058">
    <property type="entry name" value="L domain-like"/>
    <property type="match status" value="1"/>
</dbReference>
<reference evidence="4 5" key="1">
    <citation type="submission" date="2013-01" db="EMBL/GenBank/DDBJ databases">
        <authorList>
            <person name="Harkins D.M."/>
            <person name="Durkin A.S."/>
            <person name="Brinkac L.M."/>
            <person name="Haft D.H."/>
            <person name="Selengut J.D."/>
            <person name="Sanka R."/>
            <person name="DePew J."/>
            <person name="Purushe J."/>
            <person name="Matthias M.A."/>
            <person name="Vinetz J.M."/>
            <person name="Sutton G.G."/>
            <person name="Nierman W.C."/>
            <person name="Fouts D.E."/>
        </authorList>
    </citation>
    <scope>NUCLEOTIDE SEQUENCE [LARGE SCALE GENOMIC DNA]</scope>
    <source>
        <strain evidence="4 5">ZUN142</strain>
    </source>
</reference>
<sequence length="288" mass="33942">MSSHFLKIKVSHSKKREFLESYELDGKVLKLEFYPLAFYFKLIENSLMTRIRSFILFKILIFCFWIFSCSLFKKETIPGGIPVFSKEGKILRYYPYQIRWIGFDENEFPDTTRLIDFRNLVSLEILHPEFQNLEELSSLKTIGFLNLNGTKVKELSPLSKLTALHSLYLGETSVDEKDLKQYSEIGKLTKLGLYKTKIRDLSFIGSECRLQQLDIRNTEISSLEPISNCKNLLELRIGHTKIKEIHPVYEMNYLRYLEWSELNLSKEELDQIRKRLPYLKLIPIHPGL</sequence>
<evidence type="ECO:0000313" key="5">
    <source>
        <dbReference type="Proteomes" id="UP000012153"/>
    </source>
</evidence>
<dbReference type="InterPro" id="IPR032675">
    <property type="entry name" value="LRR_dom_sf"/>
</dbReference>
<comment type="caution">
    <text evidence="4">The sequence shown here is derived from an EMBL/GenBank/DDBJ whole genome shotgun (WGS) entry which is preliminary data.</text>
</comment>
<keyword evidence="1" id="KW-0433">Leucine-rich repeat</keyword>
<keyword evidence="2" id="KW-0677">Repeat</keyword>
<organism evidence="4 5">
    <name type="scientific">Leptospira noguchii serovar Autumnalis str. ZUN142</name>
    <dbReference type="NCBI Taxonomy" id="1085540"/>
    <lineage>
        <taxon>Bacteria</taxon>
        <taxon>Pseudomonadati</taxon>
        <taxon>Spirochaetota</taxon>
        <taxon>Spirochaetia</taxon>
        <taxon>Leptospirales</taxon>
        <taxon>Leptospiraceae</taxon>
        <taxon>Leptospira</taxon>
    </lineage>
</organism>
<dbReference type="InterPro" id="IPR050836">
    <property type="entry name" value="SDS22/Internalin_LRR"/>
</dbReference>
<keyword evidence="3" id="KW-1133">Transmembrane helix</keyword>
<dbReference type="PANTHER" id="PTHR46652:SF3">
    <property type="entry name" value="LEUCINE-RICH REPEAT-CONTAINING PROTEIN 9"/>
    <property type="match status" value="1"/>
</dbReference>
<dbReference type="PANTHER" id="PTHR46652">
    <property type="entry name" value="LEUCINE-RICH REPEAT AND IQ DOMAIN-CONTAINING PROTEIN 1-RELATED"/>
    <property type="match status" value="1"/>
</dbReference>
<name>M6U599_9LEPT</name>
<feature type="transmembrane region" description="Helical" evidence="3">
    <location>
        <begin position="51"/>
        <end position="68"/>
    </location>
</feature>
<dbReference type="Proteomes" id="UP000012153">
    <property type="component" value="Unassembled WGS sequence"/>
</dbReference>
<accession>M6U599</accession>
<dbReference type="AlphaFoldDB" id="M6U599"/>
<dbReference type="InterPro" id="IPR025875">
    <property type="entry name" value="Leu-rich_rpt_4"/>
</dbReference>
<evidence type="ECO:0000313" key="4">
    <source>
        <dbReference type="EMBL" id="EMO39660.1"/>
    </source>
</evidence>
<evidence type="ECO:0000256" key="2">
    <source>
        <dbReference type="ARBA" id="ARBA00022737"/>
    </source>
</evidence>
<gene>
    <name evidence="4" type="ORF">LEP1GSC186_1030</name>
</gene>
<protein>
    <submittedName>
        <fullName evidence="4">Leucine rich repeat protein</fullName>
    </submittedName>
</protein>
<dbReference type="Pfam" id="PF12799">
    <property type="entry name" value="LRR_4"/>
    <property type="match status" value="1"/>
</dbReference>
<keyword evidence="3" id="KW-0472">Membrane</keyword>
<dbReference type="Gene3D" id="3.80.10.10">
    <property type="entry name" value="Ribonuclease Inhibitor"/>
    <property type="match status" value="1"/>
</dbReference>